<dbReference type="Gene3D" id="3.30.70.1230">
    <property type="entry name" value="Nucleotide cyclase"/>
    <property type="match status" value="1"/>
</dbReference>
<dbReference type="CDD" id="cd00082">
    <property type="entry name" value="HisKA"/>
    <property type="match status" value="1"/>
</dbReference>
<dbReference type="GO" id="GO:0005886">
    <property type="term" value="C:plasma membrane"/>
    <property type="evidence" value="ECO:0007669"/>
    <property type="project" value="TreeGrafter"/>
</dbReference>
<feature type="transmembrane region" description="Helical" evidence="11">
    <location>
        <begin position="239"/>
        <end position="259"/>
    </location>
</feature>
<feature type="domain" description="Guanylate cyclase" evidence="15">
    <location>
        <begin position="891"/>
        <end position="1017"/>
    </location>
</feature>
<dbReference type="GO" id="GO:0009927">
    <property type="term" value="F:histidine phosphotransfer kinase activity"/>
    <property type="evidence" value="ECO:0007669"/>
    <property type="project" value="TreeGrafter"/>
</dbReference>
<dbReference type="Pfam" id="PF02518">
    <property type="entry name" value="HATPase_c"/>
    <property type="match status" value="1"/>
</dbReference>
<feature type="transmembrane region" description="Helical" evidence="11">
    <location>
        <begin position="313"/>
        <end position="333"/>
    </location>
</feature>
<feature type="transmembrane region" description="Helical" evidence="11">
    <location>
        <begin position="345"/>
        <end position="368"/>
    </location>
</feature>
<dbReference type="GO" id="GO:0004016">
    <property type="term" value="F:adenylate cyclase activity"/>
    <property type="evidence" value="ECO:0007669"/>
    <property type="project" value="UniProtKB-ARBA"/>
</dbReference>
<feature type="transmembrane region" description="Helical" evidence="11">
    <location>
        <begin position="375"/>
        <end position="397"/>
    </location>
</feature>
<keyword evidence="7" id="KW-0902">Two-component regulatory system</keyword>
<dbReference type="SMART" id="SM00448">
    <property type="entry name" value="REC"/>
    <property type="match status" value="1"/>
</dbReference>
<dbReference type="GO" id="GO:0000155">
    <property type="term" value="F:phosphorelay sensor kinase activity"/>
    <property type="evidence" value="ECO:0007669"/>
    <property type="project" value="InterPro"/>
</dbReference>
<keyword evidence="12" id="KW-0732">Signal</keyword>
<evidence type="ECO:0000256" key="5">
    <source>
        <dbReference type="ARBA" id="ARBA00022679"/>
    </source>
</evidence>
<dbReference type="InterPro" id="IPR011623">
    <property type="entry name" value="7TMR_DISM_rcpt_extracell_dom1"/>
</dbReference>
<dbReference type="EC" id="2.7.13.3" evidence="3"/>
<dbReference type="SUPFAM" id="SSF55874">
    <property type="entry name" value="ATPase domain of HSP90 chaperone/DNA topoisomerase II/histidine kinase"/>
    <property type="match status" value="1"/>
</dbReference>
<evidence type="ECO:0000256" key="10">
    <source>
        <dbReference type="SAM" id="MobiDB-lite"/>
    </source>
</evidence>
<dbReference type="EMBL" id="JAHHIF010000076">
    <property type="protein sequence ID" value="MBW4548930.1"/>
    <property type="molecule type" value="Genomic_DNA"/>
</dbReference>
<protein>
    <recommendedName>
        <fullName evidence="8">Circadian input-output histidine kinase CikA</fullName>
        <ecNumber evidence="3">2.7.13.3</ecNumber>
    </recommendedName>
</protein>
<dbReference type="InterPro" id="IPR001054">
    <property type="entry name" value="A/G_cyclase"/>
</dbReference>
<keyword evidence="5" id="KW-0808">Transferase</keyword>
<dbReference type="FunFam" id="3.30.565.10:FF:000010">
    <property type="entry name" value="Sensor histidine kinase RcsC"/>
    <property type="match status" value="1"/>
</dbReference>
<dbReference type="InterPro" id="IPR004358">
    <property type="entry name" value="Sig_transdc_His_kin-like_C"/>
</dbReference>
<dbReference type="SUPFAM" id="SSF52172">
    <property type="entry name" value="CheY-like"/>
    <property type="match status" value="1"/>
</dbReference>
<dbReference type="Pfam" id="PF00211">
    <property type="entry name" value="Guanylate_cyc"/>
    <property type="match status" value="1"/>
</dbReference>
<dbReference type="PROSITE" id="PS50110">
    <property type="entry name" value="RESPONSE_REGULATORY"/>
    <property type="match status" value="1"/>
</dbReference>
<organism evidence="16 17">
    <name type="scientific">Symplocastrum torsivum CPER-KK1</name>
    <dbReference type="NCBI Taxonomy" id="450513"/>
    <lineage>
        <taxon>Bacteria</taxon>
        <taxon>Bacillati</taxon>
        <taxon>Cyanobacteriota</taxon>
        <taxon>Cyanophyceae</taxon>
        <taxon>Oscillatoriophycideae</taxon>
        <taxon>Oscillatoriales</taxon>
        <taxon>Microcoleaceae</taxon>
        <taxon>Symplocastrum</taxon>
    </lineage>
</organism>
<dbReference type="SUPFAM" id="SSF55073">
    <property type="entry name" value="Nucleotide cyclase"/>
    <property type="match status" value="1"/>
</dbReference>
<evidence type="ECO:0000256" key="9">
    <source>
        <dbReference type="PROSITE-ProRule" id="PRU00169"/>
    </source>
</evidence>
<feature type="compositionally biased region" description="Basic and acidic residues" evidence="10">
    <location>
        <begin position="1129"/>
        <end position="1145"/>
    </location>
</feature>
<feature type="transmembrane region" description="Helical" evidence="11">
    <location>
        <begin position="279"/>
        <end position="301"/>
    </location>
</feature>
<dbReference type="Gene3D" id="3.30.565.10">
    <property type="entry name" value="Histidine kinase-like ATPase, C-terminal domain"/>
    <property type="match status" value="1"/>
</dbReference>
<keyword evidence="11" id="KW-0472">Membrane</keyword>
<evidence type="ECO:0000256" key="1">
    <source>
        <dbReference type="ARBA" id="ARBA00000085"/>
    </source>
</evidence>
<dbReference type="Gene3D" id="3.40.50.2300">
    <property type="match status" value="1"/>
</dbReference>
<dbReference type="InterPro" id="IPR011006">
    <property type="entry name" value="CheY-like_superfamily"/>
</dbReference>
<comment type="catalytic activity">
    <reaction evidence="1">
        <text>ATP + protein L-histidine = ADP + protein N-phospho-L-histidine.</text>
        <dbReference type="EC" id="2.7.13.3"/>
    </reaction>
</comment>
<keyword evidence="11" id="KW-1133">Transmembrane helix</keyword>
<evidence type="ECO:0000256" key="3">
    <source>
        <dbReference type="ARBA" id="ARBA00012438"/>
    </source>
</evidence>
<proteinExistence type="inferred from homology"/>
<dbReference type="PRINTS" id="PR00344">
    <property type="entry name" value="BCTRLSENSOR"/>
</dbReference>
<comment type="similarity">
    <text evidence="2">In the N-terminal section; belongs to the phytochrome family.</text>
</comment>
<feature type="transmembrane region" description="Helical" evidence="11">
    <location>
        <begin position="211"/>
        <end position="232"/>
    </location>
</feature>
<dbReference type="AlphaFoldDB" id="A0A951PRU5"/>
<sequence>MRLVFSRTRARILVCLGAFLLALLSSLLLGTTPSPAQSQAITSSPPVEITQGWEYRWGDSPVDEGGIPLWTKENSSSSEWKPLKFGENLKKPSQEINIAWLRVRLPEGQWQAPTLYQKYPNIYQKSSYLLEIYLESQLITKVASLDSSDYFKPENNALDFIPLMSDASNKTLFFKIYADKPDSVIKQAKKILLGSHKDLVQDFLQKNINTIVNLTLGGFYTLIGIVTILLGARSLNKPTYLFFGLLAVSTGLSTFANSGNVDFVIDQVQWSFLRVGDKTGLLSLLLIPGFVCAFFEQVFGSGYKAIIRRMSQVYLVFTPVFFVLSALCITGNGNKLIWDLFRLLFSGHFLMLLATIVVILSHSFFFIYKGEIESRIFSIGFIILTCCFSIDIFSFTFKKYFSDLNFLEHNFFYLGMLVFIILLGWIVQHRFIEASNRLQSYATELEAKNAALQQGNKLKDEFLANTSHELRTPLNGIIGIAESLIDGATGTLPKETVFNLSLIVSSGRRLTQLVNDLLDFSKLKHKNISLQIKPIGIREITDVVLMLSQPLIGQKSLKLVNSISSDIPLIDADENRVQQILHNLICNAIKFSEIGVVEVSAAVVKNYLKITISDAGIGIQADKLDRIFEAFEQADGSIGREYGGTGLGLAVTKQLVQLHGGEIWVVSQPGKGSQFTFTLPLSQSTSVETPSTVSKLLEMNRDREKLVEADISLMINDEPSVDSEALTPKAGGFHILMVDDEPINLQVLTNHLSLQNYQLTQASDGKEALALIEKGFKPDIVLLDVMMPRMTGYEVCKKIREHFPATELPVVLLTAQNQVSDLVEGFSSGANDYLTKPISKNELLARIKTHIQLSKINIAYSRFVPREFLEFLKRESIVDVQLGDQVQQEMTILFSDIRSFTTLSENMSPKENFDFLNDYLKRVGPVIRNHKGFIDKYIGDAVMALFPQTPDDALQAAIAMQQQVLLFNLERQAEDYPSLAIGVGLHTGSLMLGTIGEEQRMESTVIADAVNLASRLEGLTKIYGVGILISEQTLSQLNNPEQYSHRYLGQVLVKGKKAPVAVFEVYEGESDTVKTLKTQTRREFERGVELYELEKFEQAQAVFESILEQNEQDKPARLYVERSQNAQSARKDGSWEEAETHQENR</sequence>
<feature type="region of interest" description="Disordered" evidence="10">
    <location>
        <begin position="1114"/>
        <end position="1145"/>
    </location>
</feature>
<dbReference type="CDD" id="cd16922">
    <property type="entry name" value="HATPase_EvgS-ArcB-TorS-like"/>
    <property type="match status" value="1"/>
</dbReference>
<evidence type="ECO:0000259" key="15">
    <source>
        <dbReference type="PROSITE" id="PS50125"/>
    </source>
</evidence>
<reference evidence="16" key="2">
    <citation type="journal article" date="2022" name="Microbiol. Resour. Announc.">
        <title>Metagenome Sequencing to Explore Phylogenomics of Terrestrial Cyanobacteria.</title>
        <authorList>
            <person name="Ward R.D."/>
            <person name="Stajich J.E."/>
            <person name="Johansen J.R."/>
            <person name="Huntemann M."/>
            <person name="Clum A."/>
            <person name="Foster B."/>
            <person name="Foster B."/>
            <person name="Roux S."/>
            <person name="Palaniappan K."/>
            <person name="Varghese N."/>
            <person name="Mukherjee S."/>
            <person name="Reddy T.B.K."/>
            <person name="Daum C."/>
            <person name="Copeland A."/>
            <person name="Chen I.A."/>
            <person name="Ivanova N.N."/>
            <person name="Kyrpides N.C."/>
            <person name="Shapiro N."/>
            <person name="Eloe-Fadrosh E.A."/>
            <person name="Pietrasiak N."/>
        </authorList>
    </citation>
    <scope>NUCLEOTIDE SEQUENCE</scope>
    <source>
        <strain evidence="16">CPER-KK1</strain>
    </source>
</reference>
<evidence type="ECO:0000256" key="12">
    <source>
        <dbReference type="SAM" id="SignalP"/>
    </source>
</evidence>
<comment type="caution">
    <text evidence="16">The sequence shown here is derived from an EMBL/GenBank/DDBJ whole genome shotgun (WGS) entry which is preliminary data.</text>
</comment>
<gene>
    <name evidence="16" type="ORF">KME25_31685</name>
</gene>
<keyword evidence="4 9" id="KW-0597">Phosphoprotein</keyword>
<dbReference type="Pfam" id="PF07695">
    <property type="entry name" value="7TMR-DISM_7TM"/>
    <property type="match status" value="1"/>
</dbReference>
<dbReference type="Pfam" id="PF00512">
    <property type="entry name" value="HisKA"/>
    <property type="match status" value="1"/>
</dbReference>
<dbReference type="InterPro" id="IPR003594">
    <property type="entry name" value="HATPase_dom"/>
</dbReference>
<evidence type="ECO:0000259" key="14">
    <source>
        <dbReference type="PROSITE" id="PS50110"/>
    </source>
</evidence>
<feature type="modified residue" description="4-aspartylphosphate" evidence="9">
    <location>
        <position position="784"/>
    </location>
</feature>
<dbReference type="SUPFAM" id="SSF47384">
    <property type="entry name" value="Homodimeric domain of signal transducing histidine kinase"/>
    <property type="match status" value="1"/>
</dbReference>
<evidence type="ECO:0000256" key="8">
    <source>
        <dbReference type="ARBA" id="ARBA00074306"/>
    </source>
</evidence>
<dbReference type="SMART" id="SM00388">
    <property type="entry name" value="HisKA"/>
    <property type="match status" value="1"/>
</dbReference>
<dbReference type="InterPro" id="IPR036890">
    <property type="entry name" value="HATPase_C_sf"/>
</dbReference>
<dbReference type="Proteomes" id="UP000753908">
    <property type="component" value="Unassembled WGS sequence"/>
</dbReference>
<dbReference type="GO" id="GO:0009190">
    <property type="term" value="P:cyclic nucleotide biosynthetic process"/>
    <property type="evidence" value="ECO:0007669"/>
    <property type="project" value="InterPro"/>
</dbReference>
<evidence type="ECO:0000256" key="2">
    <source>
        <dbReference type="ARBA" id="ARBA00006402"/>
    </source>
</evidence>
<feature type="domain" description="Histidine kinase" evidence="13">
    <location>
        <begin position="465"/>
        <end position="683"/>
    </location>
</feature>
<dbReference type="CDD" id="cd07302">
    <property type="entry name" value="CHD"/>
    <property type="match status" value="1"/>
</dbReference>
<dbReference type="PANTHER" id="PTHR43047:SF72">
    <property type="entry name" value="OSMOSENSING HISTIDINE PROTEIN KINASE SLN1"/>
    <property type="match status" value="1"/>
</dbReference>
<dbReference type="SMART" id="SM00387">
    <property type="entry name" value="HATPase_c"/>
    <property type="match status" value="1"/>
</dbReference>
<dbReference type="SMART" id="SM00044">
    <property type="entry name" value="CYCc"/>
    <property type="match status" value="1"/>
</dbReference>
<feature type="chain" id="PRO_5037070540" description="Circadian input-output histidine kinase CikA" evidence="12">
    <location>
        <begin position="37"/>
        <end position="1145"/>
    </location>
</feature>
<dbReference type="InterPro" id="IPR029787">
    <property type="entry name" value="Nucleotide_cyclase"/>
</dbReference>
<evidence type="ECO:0000313" key="17">
    <source>
        <dbReference type="Proteomes" id="UP000753908"/>
    </source>
</evidence>
<evidence type="ECO:0000256" key="4">
    <source>
        <dbReference type="ARBA" id="ARBA00022553"/>
    </source>
</evidence>
<dbReference type="InterPro" id="IPR003661">
    <property type="entry name" value="HisK_dim/P_dom"/>
</dbReference>
<evidence type="ECO:0000313" key="16">
    <source>
        <dbReference type="EMBL" id="MBW4548930.1"/>
    </source>
</evidence>
<name>A0A951PRU5_9CYAN</name>
<feature type="transmembrane region" description="Helical" evidence="11">
    <location>
        <begin position="409"/>
        <end position="427"/>
    </location>
</feature>
<accession>A0A951PRU5</accession>
<dbReference type="Gene3D" id="1.10.287.130">
    <property type="match status" value="1"/>
</dbReference>
<reference evidence="16" key="1">
    <citation type="submission" date="2021-05" db="EMBL/GenBank/DDBJ databases">
        <authorList>
            <person name="Pietrasiak N."/>
            <person name="Ward R."/>
            <person name="Stajich J.E."/>
            <person name="Kurbessoian T."/>
        </authorList>
    </citation>
    <scope>NUCLEOTIDE SEQUENCE</scope>
    <source>
        <strain evidence="16">CPER-KK1</strain>
    </source>
</reference>
<evidence type="ECO:0000259" key="13">
    <source>
        <dbReference type="PROSITE" id="PS50109"/>
    </source>
</evidence>
<feature type="signal peptide" evidence="12">
    <location>
        <begin position="1"/>
        <end position="36"/>
    </location>
</feature>
<dbReference type="PANTHER" id="PTHR43047">
    <property type="entry name" value="TWO-COMPONENT HISTIDINE PROTEIN KINASE"/>
    <property type="match status" value="1"/>
</dbReference>
<dbReference type="InterPro" id="IPR036097">
    <property type="entry name" value="HisK_dim/P_sf"/>
</dbReference>
<feature type="domain" description="Response regulatory" evidence="14">
    <location>
        <begin position="734"/>
        <end position="851"/>
    </location>
</feature>
<dbReference type="InterPro" id="IPR001789">
    <property type="entry name" value="Sig_transdc_resp-reg_receiver"/>
</dbReference>
<dbReference type="PROSITE" id="PS50125">
    <property type="entry name" value="GUANYLATE_CYCLASE_2"/>
    <property type="match status" value="1"/>
</dbReference>
<evidence type="ECO:0000256" key="11">
    <source>
        <dbReference type="SAM" id="Phobius"/>
    </source>
</evidence>
<keyword evidence="11" id="KW-0812">Transmembrane</keyword>
<evidence type="ECO:0000256" key="7">
    <source>
        <dbReference type="ARBA" id="ARBA00023012"/>
    </source>
</evidence>
<dbReference type="PROSITE" id="PS50109">
    <property type="entry name" value="HIS_KIN"/>
    <property type="match status" value="1"/>
</dbReference>
<evidence type="ECO:0000256" key="6">
    <source>
        <dbReference type="ARBA" id="ARBA00022777"/>
    </source>
</evidence>
<dbReference type="Pfam" id="PF00072">
    <property type="entry name" value="Response_reg"/>
    <property type="match status" value="1"/>
</dbReference>
<keyword evidence="6" id="KW-0418">Kinase</keyword>
<dbReference type="InterPro" id="IPR005467">
    <property type="entry name" value="His_kinase_dom"/>
</dbReference>